<evidence type="ECO:0000259" key="2">
    <source>
        <dbReference type="Pfam" id="PF14341"/>
    </source>
</evidence>
<dbReference type="InterPro" id="IPR025205">
    <property type="entry name" value="PilX/PilW_C"/>
</dbReference>
<dbReference type="InterPro" id="IPR025746">
    <property type="entry name" value="PilX_N_dom"/>
</dbReference>
<keyword evidence="4" id="KW-1185">Reference proteome</keyword>
<dbReference type="Pfam" id="PF14341">
    <property type="entry name" value="PilX_N"/>
    <property type="match status" value="1"/>
</dbReference>
<dbReference type="AlphaFoldDB" id="A0A512L9N1"/>
<proteinExistence type="predicted"/>
<dbReference type="OrthoDB" id="5405962at2"/>
<organism evidence="3 4">
    <name type="scientific">Sulfuriferula plumbiphila</name>
    <dbReference type="NCBI Taxonomy" id="171865"/>
    <lineage>
        <taxon>Bacteria</taxon>
        <taxon>Pseudomonadati</taxon>
        <taxon>Pseudomonadota</taxon>
        <taxon>Betaproteobacteria</taxon>
        <taxon>Nitrosomonadales</taxon>
        <taxon>Sulfuricellaceae</taxon>
        <taxon>Sulfuriferula</taxon>
    </lineage>
</organism>
<protein>
    <recommendedName>
        <fullName evidence="5">Type 4 fimbrial biogenesis protein PilX N-terminal domain-containing protein</fullName>
    </recommendedName>
</protein>
<feature type="domain" description="PilX/PilW C-terminal" evidence="1">
    <location>
        <begin position="90"/>
        <end position="174"/>
    </location>
</feature>
<dbReference type="Proteomes" id="UP000321337">
    <property type="component" value="Unassembled WGS sequence"/>
</dbReference>
<accession>A0A512L9N1</accession>
<dbReference type="Pfam" id="PF13681">
    <property type="entry name" value="PilX"/>
    <property type="match status" value="1"/>
</dbReference>
<comment type="caution">
    <text evidence="3">The sequence shown here is derived from an EMBL/GenBank/DDBJ whole genome shotgun (WGS) entry which is preliminary data.</text>
</comment>
<evidence type="ECO:0008006" key="5">
    <source>
        <dbReference type="Google" id="ProtNLM"/>
    </source>
</evidence>
<dbReference type="RefSeq" id="WP_147073952.1">
    <property type="nucleotide sequence ID" value="NZ_AP021884.1"/>
</dbReference>
<reference evidence="3 4" key="1">
    <citation type="submission" date="2019-07" db="EMBL/GenBank/DDBJ databases">
        <title>Whole genome shotgun sequence of Thiobacillus plumbophilus NBRC 107929.</title>
        <authorList>
            <person name="Hosoyama A."/>
            <person name="Uohara A."/>
            <person name="Ohji S."/>
            <person name="Ichikawa N."/>
        </authorList>
    </citation>
    <scope>NUCLEOTIDE SEQUENCE [LARGE SCALE GENOMIC DNA]</scope>
    <source>
        <strain evidence="3 4">NBRC 107929</strain>
    </source>
</reference>
<sequence>MDKSLISFRQTGMVLMVSLIFLVLLTLLAVSAMHGTILQERMAGNTRDRMLAFQAAEMALRAGDALLGNPGLPPNGPGIYMGLNSSPAATYTSVQQWDTAYPWATSAATISGSLQYVAQQPRYVIERLSTTASCGPLPKQKNLVHTGEGYYRITSRGVGGSTNAAVILQEIYVRCS</sequence>
<evidence type="ECO:0000259" key="1">
    <source>
        <dbReference type="Pfam" id="PF13681"/>
    </source>
</evidence>
<evidence type="ECO:0000313" key="4">
    <source>
        <dbReference type="Proteomes" id="UP000321337"/>
    </source>
</evidence>
<feature type="domain" description="Type 4 fimbrial biogenesis protein PilX N-terminal" evidence="2">
    <location>
        <begin position="12"/>
        <end position="61"/>
    </location>
</feature>
<evidence type="ECO:0000313" key="3">
    <source>
        <dbReference type="EMBL" id="GEP31194.1"/>
    </source>
</evidence>
<gene>
    <name evidence="3" type="ORF">TPL01_23320</name>
</gene>
<name>A0A512L9N1_9PROT</name>
<dbReference type="EMBL" id="BKAD01000025">
    <property type="protein sequence ID" value="GEP31194.1"/>
    <property type="molecule type" value="Genomic_DNA"/>
</dbReference>